<sequence>MEQQPSTTAAGNPKDVASKKVHMKLPAKVRQSHTTQGTTVNDIVHMKQESVCKTTMEWTCSYISFIEKCFLFRRETTNIPPGHYDTVQPVVVSGCSDQRNDLSGCSSQRNERVHGVHSLYKDDV</sequence>
<evidence type="ECO:0000313" key="2">
    <source>
        <dbReference type="EMBL" id="KAG7373754.1"/>
    </source>
</evidence>
<feature type="compositionally biased region" description="Basic residues" evidence="1">
    <location>
        <begin position="19"/>
        <end position="31"/>
    </location>
</feature>
<name>A0A9K3Q9S5_9STRA</name>
<organism evidence="2 3">
    <name type="scientific">Nitzschia inconspicua</name>
    <dbReference type="NCBI Taxonomy" id="303405"/>
    <lineage>
        <taxon>Eukaryota</taxon>
        <taxon>Sar</taxon>
        <taxon>Stramenopiles</taxon>
        <taxon>Ochrophyta</taxon>
        <taxon>Bacillariophyta</taxon>
        <taxon>Bacillariophyceae</taxon>
        <taxon>Bacillariophycidae</taxon>
        <taxon>Bacillariales</taxon>
        <taxon>Bacillariaceae</taxon>
        <taxon>Nitzschia</taxon>
    </lineage>
</organism>
<dbReference type="AlphaFoldDB" id="A0A9K3Q9S5"/>
<dbReference type="Proteomes" id="UP000693970">
    <property type="component" value="Unassembled WGS sequence"/>
</dbReference>
<evidence type="ECO:0000313" key="3">
    <source>
        <dbReference type="Proteomes" id="UP000693970"/>
    </source>
</evidence>
<dbReference type="EMBL" id="JAGRRH010000001">
    <property type="protein sequence ID" value="KAG7373754.1"/>
    <property type="molecule type" value="Genomic_DNA"/>
</dbReference>
<evidence type="ECO:0000256" key="1">
    <source>
        <dbReference type="SAM" id="MobiDB-lite"/>
    </source>
</evidence>
<feature type="compositionally biased region" description="Polar residues" evidence="1">
    <location>
        <begin position="1"/>
        <end position="10"/>
    </location>
</feature>
<accession>A0A9K3Q9S5</accession>
<reference evidence="2" key="1">
    <citation type="journal article" date="2021" name="Sci. Rep.">
        <title>Diploid genomic architecture of Nitzschia inconspicua, an elite biomass production diatom.</title>
        <authorList>
            <person name="Oliver A."/>
            <person name="Podell S."/>
            <person name="Pinowska A."/>
            <person name="Traller J.C."/>
            <person name="Smith S.R."/>
            <person name="McClure R."/>
            <person name="Beliaev A."/>
            <person name="Bohutskyi P."/>
            <person name="Hill E.A."/>
            <person name="Rabines A."/>
            <person name="Zheng H."/>
            <person name="Allen L.Z."/>
            <person name="Kuo A."/>
            <person name="Grigoriev I.V."/>
            <person name="Allen A.E."/>
            <person name="Hazlebeck D."/>
            <person name="Allen E.E."/>
        </authorList>
    </citation>
    <scope>NUCLEOTIDE SEQUENCE</scope>
    <source>
        <strain evidence="2">Hildebrandi</strain>
    </source>
</reference>
<reference evidence="2" key="2">
    <citation type="submission" date="2021-04" db="EMBL/GenBank/DDBJ databases">
        <authorList>
            <person name="Podell S."/>
        </authorList>
    </citation>
    <scope>NUCLEOTIDE SEQUENCE</scope>
    <source>
        <strain evidence="2">Hildebrandi</strain>
    </source>
</reference>
<keyword evidence="3" id="KW-1185">Reference proteome</keyword>
<comment type="caution">
    <text evidence="2">The sequence shown here is derived from an EMBL/GenBank/DDBJ whole genome shotgun (WGS) entry which is preliminary data.</text>
</comment>
<protein>
    <submittedName>
        <fullName evidence="2">Uncharacterized protein</fullName>
    </submittedName>
</protein>
<feature type="region of interest" description="Disordered" evidence="1">
    <location>
        <begin position="1"/>
        <end position="37"/>
    </location>
</feature>
<proteinExistence type="predicted"/>
<gene>
    <name evidence="2" type="ORF">IV203_012849</name>
</gene>